<name>A0ABV7ACA0_9RHOB</name>
<evidence type="ECO:0000313" key="2">
    <source>
        <dbReference type="Proteomes" id="UP001595443"/>
    </source>
</evidence>
<evidence type="ECO:0008006" key="3">
    <source>
        <dbReference type="Google" id="ProtNLM"/>
    </source>
</evidence>
<accession>A0ABV7ACA0</accession>
<dbReference type="EMBL" id="JBHRSK010000001">
    <property type="protein sequence ID" value="MFC2966652.1"/>
    <property type="molecule type" value="Genomic_DNA"/>
</dbReference>
<dbReference type="Proteomes" id="UP001595443">
    <property type="component" value="Unassembled WGS sequence"/>
</dbReference>
<organism evidence="1 2">
    <name type="scientific">Acidimangrovimonas pyrenivorans</name>
    <dbReference type="NCBI Taxonomy" id="2030798"/>
    <lineage>
        <taxon>Bacteria</taxon>
        <taxon>Pseudomonadati</taxon>
        <taxon>Pseudomonadota</taxon>
        <taxon>Alphaproteobacteria</taxon>
        <taxon>Rhodobacterales</taxon>
        <taxon>Paracoccaceae</taxon>
        <taxon>Acidimangrovimonas</taxon>
    </lineage>
</organism>
<keyword evidence="2" id="KW-1185">Reference proteome</keyword>
<dbReference type="RefSeq" id="WP_377830981.1">
    <property type="nucleotide sequence ID" value="NZ_JBHRSK010000001.1"/>
</dbReference>
<sequence>MRISLGTRCPKEAGVLARYLAFCASSIEQRIQVAKMDYSVIRAKLHEHLRARLENAKAWRERNGPLSAENRAGIKESLSLLEAGNSEYWHLLGSDHARDELDKFFEATGLPRDECRDQTPVILDEIRKGQVGYWKALLAHSEALDGYDFTEPRSDPLSAPGVPVAPTHYEPAPAPSAVLSGPLLSDLFAQRRAEAERAGDWSPKALDDYQKWTDLFIELQGDRPILDYKKSDARTFKAVLQSMPSNLRKYPETRGLPAKKAIEAAIARGRPSLSNSTVNKALSRLQATWAWAAKQLDEDVTDIFGPMKLANASSARSEADPFSKTQLQIIFNSPIFTGCKSKRFRTEPGPADMSATSWYWLPLLVTCHGIFPPPSIR</sequence>
<comment type="caution">
    <text evidence="1">The sequence shown here is derived from an EMBL/GenBank/DDBJ whole genome shotgun (WGS) entry which is preliminary data.</text>
</comment>
<proteinExistence type="predicted"/>
<gene>
    <name evidence="1" type="ORF">ACFOES_00960</name>
</gene>
<feature type="non-terminal residue" evidence="1">
    <location>
        <position position="377"/>
    </location>
</feature>
<evidence type="ECO:0000313" key="1">
    <source>
        <dbReference type="EMBL" id="MFC2966652.1"/>
    </source>
</evidence>
<protein>
    <recommendedName>
        <fullName evidence="3">Core-binding (CB) domain-containing protein</fullName>
    </recommendedName>
</protein>
<reference evidence="2" key="1">
    <citation type="journal article" date="2019" name="Int. J. Syst. Evol. Microbiol.">
        <title>The Global Catalogue of Microorganisms (GCM) 10K type strain sequencing project: providing services to taxonomists for standard genome sequencing and annotation.</title>
        <authorList>
            <consortium name="The Broad Institute Genomics Platform"/>
            <consortium name="The Broad Institute Genome Sequencing Center for Infectious Disease"/>
            <person name="Wu L."/>
            <person name="Ma J."/>
        </authorList>
    </citation>
    <scope>NUCLEOTIDE SEQUENCE [LARGE SCALE GENOMIC DNA]</scope>
    <source>
        <strain evidence="2">KCTC 62192</strain>
    </source>
</reference>